<dbReference type="Pfam" id="PF08240">
    <property type="entry name" value="ADH_N"/>
    <property type="match status" value="1"/>
</dbReference>
<evidence type="ECO:0000259" key="1">
    <source>
        <dbReference type="Pfam" id="PF08240"/>
    </source>
</evidence>
<name>A0AAN6XNB1_9PEZI</name>
<gene>
    <name evidence="2" type="ORF">QBC40DRAFT_276608</name>
</gene>
<dbReference type="PANTHER" id="PTHR43677">
    <property type="entry name" value="SHORT-CHAIN DEHYDROGENASE/REDUCTASE"/>
    <property type="match status" value="1"/>
</dbReference>
<dbReference type="PANTHER" id="PTHR43677:SF4">
    <property type="entry name" value="QUINONE OXIDOREDUCTASE-LIKE PROTEIN 2"/>
    <property type="match status" value="1"/>
</dbReference>
<dbReference type="GO" id="GO:0016491">
    <property type="term" value="F:oxidoreductase activity"/>
    <property type="evidence" value="ECO:0007669"/>
    <property type="project" value="TreeGrafter"/>
</dbReference>
<dbReference type="InterPro" id="IPR013154">
    <property type="entry name" value="ADH-like_N"/>
</dbReference>
<dbReference type="InterPro" id="IPR011032">
    <property type="entry name" value="GroES-like_sf"/>
</dbReference>
<protein>
    <recommendedName>
        <fullName evidence="1">Alcohol dehydrogenase-like N-terminal domain-containing protein</fullName>
    </recommendedName>
</protein>
<dbReference type="InterPro" id="IPR036291">
    <property type="entry name" value="NAD(P)-bd_dom_sf"/>
</dbReference>
<dbReference type="SUPFAM" id="SSF50129">
    <property type="entry name" value="GroES-like"/>
    <property type="match status" value="1"/>
</dbReference>
<dbReference type="SUPFAM" id="SSF51735">
    <property type="entry name" value="NAD(P)-binding Rossmann-fold domains"/>
    <property type="match status" value="1"/>
</dbReference>
<dbReference type="GO" id="GO:0005739">
    <property type="term" value="C:mitochondrion"/>
    <property type="evidence" value="ECO:0007669"/>
    <property type="project" value="TreeGrafter"/>
</dbReference>
<keyword evidence="3" id="KW-1185">Reference proteome</keyword>
<comment type="caution">
    <text evidence="2">The sequence shown here is derived from an EMBL/GenBank/DDBJ whole genome shotgun (WGS) entry which is preliminary data.</text>
</comment>
<accession>A0AAN6XNB1</accession>
<organism evidence="2 3">
    <name type="scientific">Triangularia verruculosa</name>
    <dbReference type="NCBI Taxonomy" id="2587418"/>
    <lineage>
        <taxon>Eukaryota</taxon>
        <taxon>Fungi</taxon>
        <taxon>Dikarya</taxon>
        <taxon>Ascomycota</taxon>
        <taxon>Pezizomycotina</taxon>
        <taxon>Sordariomycetes</taxon>
        <taxon>Sordariomycetidae</taxon>
        <taxon>Sordariales</taxon>
        <taxon>Podosporaceae</taxon>
        <taxon>Triangularia</taxon>
    </lineage>
</organism>
<evidence type="ECO:0000313" key="2">
    <source>
        <dbReference type="EMBL" id="KAK4202355.1"/>
    </source>
</evidence>
<dbReference type="EMBL" id="MU863898">
    <property type="protein sequence ID" value="KAK4202355.1"/>
    <property type="molecule type" value="Genomic_DNA"/>
</dbReference>
<dbReference type="Proteomes" id="UP001303160">
    <property type="component" value="Unassembled WGS sequence"/>
</dbReference>
<feature type="domain" description="Alcohol dehydrogenase-like N-terminal" evidence="1">
    <location>
        <begin position="34"/>
        <end position="148"/>
    </location>
</feature>
<dbReference type="Gene3D" id="3.40.50.720">
    <property type="entry name" value="NAD(P)-binding Rossmann-like Domain"/>
    <property type="match status" value="1"/>
</dbReference>
<dbReference type="AlphaFoldDB" id="A0AAN6XNB1"/>
<dbReference type="Gene3D" id="3.90.180.10">
    <property type="entry name" value="Medium-chain alcohol dehydrogenases, catalytic domain"/>
    <property type="match status" value="1"/>
</dbReference>
<reference evidence="2" key="2">
    <citation type="submission" date="2023-05" db="EMBL/GenBank/DDBJ databases">
        <authorList>
            <consortium name="Lawrence Berkeley National Laboratory"/>
            <person name="Steindorff A."/>
            <person name="Hensen N."/>
            <person name="Bonometti L."/>
            <person name="Westerberg I."/>
            <person name="Brannstrom I.O."/>
            <person name="Guillou S."/>
            <person name="Cros-Aarteil S."/>
            <person name="Calhoun S."/>
            <person name="Haridas S."/>
            <person name="Kuo A."/>
            <person name="Mondo S."/>
            <person name="Pangilinan J."/>
            <person name="Riley R."/>
            <person name="Labutti K."/>
            <person name="Andreopoulos B."/>
            <person name="Lipzen A."/>
            <person name="Chen C."/>
            <person name="Yanf M."/>
            <person name="Daum C."/>
            <person name="Ng V."/>
            <person name="Clum A."/>
            <person name="Ohm R."/>
            <person name="Martin F."/>
            <person name="Silar P."/>
            <person name="Natvig D."/>
            <person name="Lalanne C."/>
            <person name="Gautier V."/>
            <person name="Ament-Velasquez S.L."/>
            <person name="Kruys A."/>
            <person name="Hutchinson M.I."/>
            <person name="Powell A.J."/>
            <person name="Barry K."/>
            <person name="Miller A.N."/>
            <person name="Grigoriev I.V."/>
            <person name="Debuchy R."/>
            <person name="Gladieux P."/>
            <person name="Thoren M.H."/>
            <person name="Johannesson H."/>
        </authorList>
    </citation>
    <scope>NUCLEOTIDE SEQUENCE</scope>
    <source>
        <strain evidence="2">CBS 315.58</strain>
    </source>
</reference>
<evidence type="ECO:0000313" key="3">
    <source>
        <dbReference type="Proteomes" id="UP001303160"/>
    </source>
</evidence>
<proteinExistence type="predicted"/>
<reference evidence="2" key="1">
    <citation type="journal article" date="2023" name="Mol. Phylogenet. Evol.">
        <title>Genome-scale phylogeny and comparative genomics of the fungal order Sordariales.</title>
        <authorList>
            <person name="Hensen N."/>
            <person name="Bonometti L."/>
            <person name="Westerberg I."/>
            <person name="Brannstrom I.O."/>
            <person name="Guillou S."/>
            <person name="Cros-Aarteil S."/>
            <person name="Calhoun S."/>
            <person name="Haridas S."/>
            <person name="Kuo A."/>
            <person name="Mondo S."/>
            <person name="Pangilinan J."/>
            <person name="Riley R."/>
            <person name="LaButti K."/>
            <person name="Andreopoulos B."/>
            <person name="Lipzen A."/>
            <person name="Chen C."/>
            <person name="Yan M."/>
            <person name="Daum C."/>
            <person name="Ng V."/>
            <person name="Clum A."/>
            <person name="Steindorff A."/>
            <person name="Ohm R.A."/>
            <person name="Martin F."/>
            <person name="Silar P."/>
            <person name="Natvig D.O."/>
            <person name="Lalanne C."/>
            <person name="Gautier V."/>
            <person name="Ament-Velasquez S.L."/>
            <person name="Kruys A."/>
            <person name="Hutchinson M.I."/>
            <person name="Powell A.J."/>
            <person name="Barry K."/>
            <person name="Miller A.N."/>
            <person name="Grigoriev I.V."/>
            <person name="Debuchy R."/>
            <person name="Gladieux P."/>
            <person name="Hiltunen Thoren M."/>
            <person name="Johannesson H."/>
        </authorList>
    </citation>
    <scope>NUCLEOTIDE SEQUENCE</scope>
    <source>
        <strain evidence="2">CBS 315.58</strain>
    </source>
</reference>
<dbReference type="InterPro" id="IPR051397">
    <property type="entry name" value="Zn-ADH-like_protein"/>
</dbReference>
<dbReference type="CDD" id="cd05188">
    <property type="entry name" value="MDR"/>
    <property type="match status" value="1"/>
</dbReference>
<sequence length="379" mass="40323">MSLPTHMRALHLPTISSPPNITLQTVPLPTVVAGSILIRVLATHITHKSHKTYSGITGFTLPDNAIPGGGYAIGRVAQPGPDTTSLPVGKLVMVQPFLRARDNPDGVQAVWGTFDGGIPPAREWIARNWKNGAMAEYMLAPLENVEPLDEERLLGPREKGGLGYAIEDLLQIMVQLVAYGGLKGIGLQAGERIIVAPATGQYSGAAVEVAIAMGAGQVIAMGRNGEVLKRIQGSYPKGKVQIVPMTGDEEGETQKLMSWGPVDAYIDISPAAATGGTHVSSCFKALRNYGRASLMGTITEGLAVPYATVVWKSLTIKGQYMYDRIDAQQIVKMVESGVLRVGPESGAEVVGKFKLDELDKGWEAAAKNTDYGKIIALTP</sequence>